<evidence type="ECO:0000256" key="6">
    <source>
        <dbReference type="ARBA" id="ARBA00023015"/>
    </source>
</evidence>
<evidence type="ECO:0000256" key="2">
    <source>
        <dbReference type="ARBA" id="ARBA00004496"/>
    </source>
</evidence>
<accession>A0A1B2JAN1</accession>
<evidence type="ECO:0000256" key="7">
    <source>
        <dbReference type="ARBA" id="ARBA00023163"/>
    </source>
</evidence>
<feature type="compositionally biased region" description="Polar residues" evidence="9">
    <location>
        <begin position="179"/>
        <end position="193"/>
    </location>
</feature>
<evidence type="ECO:0000256" key="1">
    <source>
        <dbReference type="ARBA" id="ARBA00004123"/>
    </source>
</evidence>
<comment type="similarity">
    <text evidence="3">Belongs to the WHI5/NRM1 family.</text>
</comment>
<keyword evidence="5" id="KW-0678">Repressor</keyword>
<dbReference type="InterPro" id="IPR013734">
    <property type="entry name" value="TF_Nrm1/Whi5"/>
</dbReference>
<name>A0A1B2JAN1_PICPA</name>
<keyword evidence="4" id="KW-0963">Cytoplasm</keyword>
<keyword evidence="8" id="KW-0539">Nucleus</keyword>
<evidence type="ECO:0000256" key="8">
    <source>
        <dbReference type="ARBA" id="ARBA00023242"/>
    </source>
</evidence>
<keyword evidence="6" id="KW-0805">Transcription regulation</keyword>
<evidence type="ECO:0000313" key="11">
    <source>
        <dbReference type="Proteomes" id="UP000094565"/>
    </source>
</evidence>
<protein>
    <submittedName>
        <fullName evidence="10">BA75_02462T0</fullName>
    </submittedName>
</protein>
<organism evidence="10 11">
    <name type="scientific">Komagataella pastoris</name>
    <name type="common">Yeast</name>
    <name type="synonym">Pichia pastoris</name>
    <dbReference type="NCBI Taxonomy" id="4922"/>
    <lineage>
        <taxon>Eukaryota</taxon>
        <taxon>Fungi</taxon>
        <taxon>Dikarya</taxon>
        <taxon>Ascomycota</taxon>
        <taxon>Saccharomycotina</taxon>
        <taxon>Pichiomycetes</taxon>
        <taxon>Pichiales</taxon>
        <taxon>Pichiaceae</taxon>
        <taxon>Komagataella</taxon>
    </lineage>
</organism>
<dbReference type="OrthoDB" id="10298769at2759"/>
<keyword evidence="7" id="KW-0804">Transcription</keyword>
<evidence type="ECO:0000256" key="4">
    <source>
        <dbReference type="ARBA" id="ARBA00022490"/>
    </source>
</evidence>
<dbReference type="GO" id="GO:0005737">
    <property type="term" value="C:cytoplasm"/>
    <property type="evidence" value="ECO:0007669"/>
    <property type="project" value="UniProtKB-SubCell"/>
</dbReference>
<evidence type="ECO:0000256" key="9">
    <source>
        <dbReference type="SAM" id="MobiDB-lite"/>
    </source>
</evidence>
<dbReference type="AlphaFoldDB" id="A0A1B2JAN1"/>
<comment type="subcellular location">
    <subcellularLocation>
        <location evidence="2">Cytoplasm</location>
    </subcellularLocation>
    <subcellularLocation>
        <location evidence="1">Nucleus</location>
    </subcellularLocation>
</comment>
<evidence type="ECO:0000256" key="5">
    <source>
        <dbReference type="ARBA" id="ARBA00022491"/>
    </source>
</evidence>
<feature type="region of interest" description="Disordered" evidence="9">
    <location>
        <begin position="175"/>
        <end position="198"/>
    </location>
</feature>
<dbReference type="Pfam" id="PF08528">
    <property type="entry name" value="Whi5"/>
    <property type="match status" value="1"/>
</dbReference>
<gene>
    <name evidence="10" type="ORF">ATY40_BA7502462</name>
</gene>
<sequence length="262" mass="29002">MGRAVLGTISETQLNIHRLGADNPDQQLKRNDINFPNKSHIEALQLEDESSNVTDKINRLKTRLQLAVFKIQTNQLSLNVDDLINSSQAGSKRDDSFNNESSNPSKRRKLADIAGTKRSSLKSVLPRIQSQNSANVTLPPISKITAHLPPPTFDQIKRNPNCKISIHNDLDMHNDSLERANSSTPISKKSQLPSCNSNSNSTIICNDTTIQLPESSSFNRYCTPVKLKRENKLLSSPTTRDIFTPSSMGAAKSLLQLSSNQN</sequence>
<evidence type="ECO:0000256" key="3">
    <source>
        <dbReference type="ARBA" id="ARBA00006922"/>
    </source>
</evidence>
<evidence type="ECO:0000313" key="10">
    <source>
        <dbReference type="EMBL" id="ANZ75061.1"/>
    </source>
</evidence>
<feature type="region of interest" description="Disordered" evidence="9">
    <location>
        <begin position="87"/>
        <end position="115"/>
    </location>
</feature>
<reference evidence="10 11" key="1">
    <citation type="submission" date="2016-02" db="EMBL/GenBank/DDBJ databases">
        <title>Comparative genomic and transcriptomic foundation for Pichia pastoris.</title>
        <authorList>
            <person name="Love K.R."/>
            <person name="Shah K.A."/>
            <person name="Whittaker C.A."/>
            <person name="Wu J."/>
            <person name="Bartlett M.C."/>
            <person name="Ma D."/>
            <person name="Leeson R.L."/>
            <person name="Priest M."/>
            <person name="Young S.K."/>
            <person name="Love J.C."/>
        </authorList>
    </citation>
    <scope>NUCLEOTIDE SEQUENCE [LARGE SCALE GENOMIC DNA]</scope>
    <source>
        <strain evidence="10 11">ATCC 28485</strain>
    </source>
</reference>
<dbReference type="EMBL" id="CP014585">
    <property type="protein sequence ID" value="ANZ75061.1"/>
    <property type="molecule type" value="Genomic_DNA"/>
</dbReference>
<dbReference type="Proteomes" id="UP000094565">
    <property type="component" value="Chromosome 2"/>
</dbReference>
<dbReference type="GO" id="GO:0005634">
    <property type="term" value="C:nucleus"/>
    <property type="evidence" value="ECO:0007669"/>
    <property type="project" value="UniProtKB-SubCell"/>
</dbReference>
<keyword evidence="11" id="KW-1185">Reference proteome</keyword>
<proteinExistence type="inferred from homology"/>